<evidence type="ECO:0000256" key="3">
    <source>
        <dbReference type="ARBA" id="ARBA00022704"/>
    </source>
</evidence>
<dbReference type="FunFam" id="3.10.450.10:FF:000004">
    <property type="entry name" value="Cystatin C"/>
    <property type="match status" value="1"/>
</dbReference>
<feature type="chain" id="PRO_5044846060" description="Cystatin domain-containing protein" evidence="5">
    <location>
        <begin position="20"/>
        <end position="133"/>
    </location>
</feature>
<name>A0ABD1J826_9TELE</name>
<keyword evidence="8" id="KW-1185">Reference proteome</keyword>
<dbReference type="InterPro" id="IPR046350">
    <property type="entry name" value="Cystatin_sf"/>
</dbReference>
<evidence type="ECO:0000256" key="2">
    <source>
        <dbReference type="ARBA" id="ARBA00022690"/>
    </source>
</evidence>
<dbReference type="PANTHER" id="PTHR46186">
    <property type="entry name" value="CYSTATIN"/>
    <property type="match status" value="1"/>
</dbReference>
<dbReference type="Pfam" id="PF00031">
    <property type="entry name" value="Cystatin"/>
    <property type="match status" value="1"/>
</dbReference>
<evidence type="ECO:0000313" key="7">
    <source>
        <dbReference type="EMBL" id="KAL2083292.1"/>
    </source>
</evidence>
<proteinExistence type="inferred from homology"/>
<evidence type="ECO:0000256" key="5">
    <source>
        <dbReference type="SAM" id="SignalP"/>
    </source>
</evidence>
<dbReference type="GO" id="GO:0004869">
    <property type="term" value="F:cysteine-type endopeptidase inhibitor activity"/>
    <property type="evidence" value="ECO:0007669"/>
    <property type="project" value="UniProtKB-KW"/>
</dbReference>
<feature type="domain" description="Cystatin" evidence="6">
    <location>
        <begin position="21"/>
        <end position="129"/>
    </location>
</feature>
<keyword evidence="4" id="KW-1015">Disulfide bond</keyword>
<evidence type="ECO:0000259" key="6">
    <source>
        <dbReference type="SMART" id="SM00043"/>
    </source>
</evidence>
<reference evidence="7 8" key="1">
    <citation type="submission" date="2024-09" db="EMBL/GenBank/DDBJ databases">
        <title>A chromosome-level genome assembly of Gray's grenadier anchovy, Coilia grayii.</title>
        <authorList>
            <person name="Fu Z."/>
        </authorList>
    </citation>
    <scope>NUCLEOTIDE SEQUENCE [LARGE SCALE GENOMIC DNA]</scope>
    <source>
        <strain evidence="7">G4</strain>
        <tissue evidence="7">Muscle</tissue>
    </source>
</reference>
<dbReference type="EMBL" id="JBHFQA010000018">
    <property type="protein sequence ID" value="KAL2083292.1"/>
    <property type="molecule type" value="Genomic_DNA"/>
</dbReference>
<evidence type="ECO:0000256" key="1">
    <source>
        <dbReference type="ARBA" id="ARBA00009403"/>
    </source>
</evidence>
<dbReference type="InterPro" id="IPR000010">
    <property type="entry name" value="Cystatin_dom"/>
</dbReference>
<gene>
    <name evidence="7" type="ORF">ACEWY4_021065</name>
</gene>
<dbReference type="AlphaFoldDB" id="A0ABD1J826"/>
<dbReference type="Gene3D" id="3.10.450.10">
    <property type="match status" value="1"/>
</dbReference>
<dbReference type="SMART" id="SM00043">
    <property type="entry name" value="CY"/>
    <property type="match status" value="1"/>
</dbReference>
<keyword evidence="3" id="KW-0789">Thiol protease inhibitor</keyword>
<comment type="similarity">
    <text evidence="1">Belongs to the cystatin family.</text>
</comment>
<keyword evidence="2" id="KW-0646">Protease inhibitor</keyword>
<dbReference type="Proteomes" id="UP001591681">
    <property type="component" value="Unassembled WGS sequence"/>
</dbReference>
<evidence type="ECO:0000256" key="4">
    <source>
        <dbReference type="ARBA" id="ARBA00023157"/>
    </source>
</evidence>
<protein>
    <recommendedName>
        <fullName evidence="6">Cystatin domain-containing protein</fullName>
    </recommendedName>
</protein>
<sequence>MMWRAAVLLVTLALARVSAFAYPGAPVDIDTNTPEVRDALKFAVDEFNKQKNYTYTFTVGTVIKAQMQVVSGFKYIFEVEMVRAYCKKDGKVKLGDKSDNQKHTTYACVFEIISQPWLGPPKLTKNVCKLKSS</sequence>
<dbReference type="SUPFAM" id="SSF54403">
    <property type="entry name" value="Cystatin/monellin"/>
    <property type="match status" value="1"/>
</dbReference>
<accession>A0ABD1J826</accession>
<dbReference type="CDD" id="cd00042">
    <property type="entry name" value="CY"/>
    <property type="match status" value="1"/>
</dbReference>
<dbReference type="PANTHER" id="PTHR46186:SF2">
    <property type="entry name" value="CYSTATIN"/>
    <property type="match status" value="1"/>
</dbReference>
<feature type="signal peptide" evidence="5">
    <location>
        <begin position="1"/>
        <end position="19"/>
    </location>
</feature>
<organism evidence="7 8">
    <name type="scientific">Coilia grayii</name>
    <name type="common">Gray's grenadier anchovy</name>
    <dbReference type="NCBI Taxonomy" id="363190"/>
    <lineage>
        <taxon>Eukaryota</taxon>
        <taxon>Metazoa</taxon>
        <taxon>Chordata</taxon>
        <taxon>Craniata</taxon>
        <taxon>Vertebrata</taxon>
        <taxon>Euteleostomi</taxon>
        <taxon>Actinopterygii</taxon>
        <taxon>Neopterygii</taxon>
        <taxon>Teleostei</taxon>
        <taxon>Clupei</taxon>
        <taxon>Clupeiformes</taxon>
        <taxon>Clupeoidei</taxon>
        <taxon>Engraulidae</taxon>
        <taxon>Coilinae</taxon>
        <taxon>Coilia</taxon>
    </lineage>
</organism>
<comment type="caution">
    <text evidence="7">The sequence shown here is derived from an EMBL/GenBank/DDBJ whole genome shotgun (WGS) entry which is preliminary data.</text>
</comment>
<evidence type="ECO:0000313" key="8">
    <source>
        <dbReference type="Proteomes" id="UP001591681"/>
    </source>
</evidence>
<keyword evidence="5" id="KW-0732">Signal</keyword>